<evidence type="ECO:0000256" key="10">
    <source>
        <dbReference type="ARBA" id="ARBA00023295"/>
    </source>
</evidence>
<evidence type="ECO:0000256" key="4">
    <source>
        <dbReference type="ARBA" id="ARBA00022729"/>
    </source>
</evidence>
<dbReference type="GO" id="GO:0045490">
    <property type="term" value="P:pectin catabolic process"/>
    <property type="evidence" value="ECO:0007669"/>
    <property type="project" value="UniProtKB-ARBA"/>
</dbReference>
<dbReference type="EMBL" id="KE504203">
    <property type="protein sequence ID" value="EPS95672.1"/>
    <property type="molecule type" value="Genomic_DNA"/>
</dbReference>
<keyword evidence="5" id="KW-0677">Repeat</keyword>
<feature type="active site" evidence="16">
    <location>
        <position position="268"/>
    </location>
</feature>
<keyword evidence="9" id="KW-0119">Carbohydrate metabolism</keyword>
<evidence type="ECO:0000313" key="19">
    <source>
        <dbReference type="EMBL" id="EPS95672.1"/>
    </source>
</evidence>
<evidence type="ECO:0000256" key="11">
    <source>
        <dbReference type="ARBA" id="ARBA00023316"/>
    </source>
</evidence>
<dbReference type="HOGENOM" id="CLU_016031_1_0_1"/>
<evidence type="ECO:0000256" key="15">
    <source>
        <dbReference type="ARBA" id="ARBA00048766"/>
    </source>
</evidence>
<proteinExistence type="inferred from homology"/>
<comment type="function">
    <text evidence="13">Specific in hydrolyzing the terminal glycosidic bond of polygalacturonic acid and oligogalacturonates.</text>
</comment>
<dbReference type="AlphaFoldDB" id="S8DSM3"/>
<dbReference type="GO" id="GO:0004650">
    <property type="term" value="F:polygalacturonase activity"/>
    <property type="evidence" value="ECO:0007669"/>
    <property type="project" value="InterPro"/>
</dbReference>
<comment type="subcellular location">
    <subcellularLocation>
        <location evidence="1">Secreted</location>
    </subcellularLocation>
</comment>
<feature type="signal peptide" evidence="18">
    <location>
        <begin position="1"/>
        <end position="17"/>
    </location>
</feature>
<dbReference type="Pfam" id="PF00295">
    <property type="entry name" value="Glyco_hydro_28"/>
    <property type="match status" value="1"/>
</dbReference>
<evidence type="ECO:0000256" key="3">
    <source>
        <dbReference type="ARBA" id="ARBA00022525"/>
    </source>
</evidence>
<evidence type="ECO:0000256" key="2">
    <source>
        <dbReference type="ARBA" id="ARBA00008834"/>
    </source>
</evidence>
<dbReference type="Gene3D" id="2.160.20.10">
    <property type="entry name" value="Single-stranded right-handed beta-helix, Pectin lyase-like"/>
    <property type="match status" value="1"/>
</dbReference>
<protein>
    <recommendedName>
        <fullName evidence="14">galacturonan 1,4-alpha-galacturonidase</fullName>
        <ecNumber evidence="14">3.2.1.67</ecNumber>
    </recommendedName>
</protein>
<comment type="similarity">
    <text evidence="2 17">Belongs to the glycosyl hydrolase 28 family.</text>
</comment>
<keyword evidence="20" id="KW-1185">Reference proteome</keyword>
<dbReference type="eggNOG" id="ENOG502QPPR">
    <property type="taxonomic scope" value="Eukaryota"/>
</dbReference>
<dbReference type="SMART" id="SM00710">
    <property type="entry name" value="PbH1"/>
    <property type="match status" value="5"/>
</dbReference>
<dbReference type="EC" id="3.2.1.67" evidence="14"/>
<dbReference type="SUPFAM" id="SSF51126">
    <property type="entry name" value="Pectin lyase-like"/>
    <property type="match status" value="1"/>
</dbReference>
<evidence type="ECO:0000256" key="17">
    <source>
        <dbReference type="RuleBase" id="RU361169"/>
    </source>
</evidence>
<evidence type="ECO:0000256" key="5">
    <source>
        <dbReference type="ARBA" id="ARBA00022737"/>
    </source>
</evidence>
<dbReference type="Proteomes" id="UP000015241">
    <property type="component" value="Unassembled WGS sequence"/>
</dbReference>
<organism evidence="19 20">
    <name type="scientific">Fomitopsis schrenkii</name>
    <name type="common">Brown rot fungus</name>
    <dbReference type="NCBI Taxonomy" id="2126942"/>
    <lineage>
        <taxon>Eukaryota</taxon>
        <taxon>Fungi</taxon>
        <taxon>Dikarya</taxon>
        <taxon>Basidiomycota</taxon>
        <taxon>Agaricomycotina</taxon>
        <taxon>Agaricomycetes</taxon>
        <taxon>Polyporales</taxon>
        <taxon>Fomitopsis</taxon>
    </lineage>
</organism>
<keyword evidence="4 18" id="KW-0732">Signal</keyword>
<evidence type="ECO:0000256" key="14">
    <source>
        <dbReference type="ARBA" id="ARBA00038933"/>
    </source>
</evidence>
<dbReference type="PANTHER" id="PTHR31736:SF12">
    <property type="entry name" value="EXO-POLYGALACTURONASE, PUTATIVE-RELATED"/>
    <property type="match status" value="1"/>
</dbReference>
<keyword evidence="11" id="KW-0961">Cell wall biogenesis/degradation</keyword>
<keyword evidence="3" id="KW-0964">Secreted</keyword>
<dbReference type="InterPro" id="IPR012334">
    <property type="entry name" value="Pectin_lyas_fold"/>
</dbReference>
<evidence type="ECO:0000256" key="13">
    <source>
        <dbReference type="ARBA" id="ARBA00037312"/>
    </source>
</evidence>
<dbReference type="GO" id="GO:0005576">
    <property type="term" value="C:extracellular region"/>
    <property type="evidence" value="ECO:0007669"/>
    <property type="project" value="UniProtKB-SubCell"/>
</dbReference>
<evidence type="ECO:0000256" key="1">
    <source>
        <dbReference type="ARBA" id="ARBA00004613"/>
    </source>
</evidence>
<dbReference type="PROSITE" id="PS00502">
    <property type="entry name" value="POLYGALACTURONASE"/>
    <property type="match status" value="1"/>
</dbReference>
<evidence type="ECO:0000256" key="18">
    <source>
        <dbReference type="SAM" id="SignalP"/>
    </source>
</evidence>
<evidence type="ECO:0000313" key="20">
    <source>
        <dbReference type="Proteomes" id="UP000015241"/>
    </source>
</evidence>
<evidence type="ECO:0000256" key="8">
    <source>
        <dbReference type="ARBA" id="ARBA00023180"/>
    </source>
</evidence>
<dbReference type="InterPro" id="IPR011050">
    <property type="entry name" value="Pectin_lyase_fold/virulence"/>
</dbReference>
<keyword evidence="8" id="KW-0325">Glycoprotein</keyword>
<name>S8DSM3_FOMSC</name>
<feature type="chain" id="PRO_5004549856" description="galacturonan 1,4-alpha-galacturonidase" evidence="18">
    <location>
        <begin position="18"/>
        <end position="431"/>
    </location>
</feature>
<accession>S8DSM3</accession>
<dbReference type="InterPro" id="IPR006626">
    <property type="entry name" value="PbH1"/>
</dbReference>
<keyword evidence="6 17" id="KW-0378">Hydrolase</keyword>
<dbReference type="PANTHER" id="PTHR31736">
    <property type="match status" value="1"/>
</dbReference>
<keyword evidence="7" id="KW-1015">Disulfide bond</keyword>
<dbReference type="InParanoid" id="S8DSM3"/>
<dbReference type="OrthoDB" id="187139at2759"/>
<evidence type="ECO:0000256" key="16">
    <source>
        <dbReference type="PROSITE-ProRule" id="PRU10052"/>
    </source>
</evidence>
<dbReference type="GO" id="GO:0047911">
    <property type="term" value="F:galacturan 1,4-alpha-galacturonidase activity"/>
    <property type="evidence" value="ECO:0007669"/>
    <property type="project" value="UniProtKB-EC"/>
</dbReference>
<evidence type="ECO:0000256" key="9">
    <source>
        <dbReference type="ARBA" id="ARBA00023277"/>
    </source>
</evidence>
<reference evidence="19 20" key="1">
    <citation type="journal article" date="2012" name="Science">
        <title>The Paleozoic origin of enzymatic lignin decomposition reconstructed from 31 fungal genomes.</title>
        <authorList>
            <person name="Floudas D."/>
            <person name="Binder M."/>
            <person name="Riley R."/>
            <person name="Barry K."/>
            <person name="Blanchette R.A."/>
            <person name="Henrissat B."/>
            <person name="Martinez A.T."/>
            <person name="Otillar R."/>
            <person name="Spatafora J.W."/>
            <person name="Yadav J.S."/>
            <person name="Aerts A."/>
            <person name="Benoit I."/>
            <person name="Boyd A."/>
            <person name="Carlson A."/>
            <person name="Copeland A."/>
            <person name="Coutinho P.M."/>
            <person name="de Vries R.P."/>
            <person name="Ferreira P."/>
            <person name="Findley K."/>
            <person name="Foster B."/>
            <person name="Gaskell J."/>
            <person name="Glotzer D."/>
            <person name="Gorecki P."/>
            <person name="Heitman J."/>
            <person name="Hesse C."/>
            <person name="Hori C."/>
            <person name="Igarashi K."/>
            <person name="Jurgens J.A."/>
            <person name="Kallen N."/>
            <person name="Kersten P."/>
            <person name="Kohler A."/>
            <person name="Kuees U."/>
            <person name="Kumar T.K.A."/>
            <person name="Kuo A."/>
            <person name="LaButti K."/>
            <person name="Larrondo L.F."/>
            <person name="Lindquist E."/>
            <person name="Ling A."/>
            <person name="Lombard V."/>
            <person name="Lucas S."/>
            <person name="Lundell T."/>
            <person name="Martin R."/>
            <person name="McLaughlin D.J."/>
            <person name="Morgenstern I."/>
            <person name="Morin E."/>
            <person name="Murat C."/>
            <person name="Nagy L.G."/>
            <person name="Nolan M."/>
            <person name="Ohm R.A."/>
            <person name="Patyshakuliyeva A."/>
            <person name="Rokas A."/>
            <person name="Ruiz-Duenas F.J."/>
            <person name="Sabat G."/>
            <person name="Salamov A."/>
            <person name="Samejima M."/>
            <person name="Schmutz J."/>
            <person name="Slot J.C."/>
            <person name="St John F."/>
            <person name="Stenlid J."/>
            <person name="Sun H."/>
            <person name="Sun S."/>
            <person name="Syed K."/>
            <person name="Tsang A."/>
            <person name="Wiebenga A."/>
            <person name="Young D."/>
            <person name="Pisabarro A."/>
            <person name="Eastwood D.C."/>
            <person name="Martin F."/>
            <person name="Cullen D."/>
            <person name="Grigoriev I.V."/>
            <person name="Hibbett D.S."/>
        </authorList>
    </citation>
    <scope>NUCLEOTIDE SEQUENCE</scope>
    <source>
        <strain evidence="20">FP-58527</strain>
    </source>
</reference>
<comment type="catalytic activity">
    <reaction evidence="15">
        <text>[(1-&gt;4)-alpha-D-galacturonosyl](n) + H2O = alpha-D-galacturonate + [(1-&gt;4)-alpha-D-galacturonosyl](n-1)</text>
        <dbReference type="Rhea" id="RHEA:14117"/>
        <dbReference type="Rhea" id="RHEA-COMP:14570"/>
        <dbReference type="Rhea" id="RHEA-COMP:14572"/>
        <dbReference type="ChEBI" id="CHEBI:15377"/>
        <dbReference type="ChEBI" id="CHEBI:58658"/>
        <dbReference type="ChEBI" id="CHEBI:140523"/>
        <dbReference type="EC" id="3.2.1.67"/>
    </reaction>
</comment>
<evidence type="ECO:0000256" key="6">
    <source>
        <dbReference type="ARBA" id="ARBA00022801"/>
    </source>
</evidence>
<dbReference type="InterPro" id="IPR000743">
    <property type="entry name" value="Glyco_hydro_28"/>
</dbReference>
<gene>
    <name evidence="19" type="ORF">FOMPIDRAFT_101707</name>
</gene>
<evidence type="ECO:0000256" key="12">
    <source>
        <dbReference type="ARBA" id="ARBA00023326"/>
    </source>
</evidence>
<keyword evidence="12" id="KW-0624">Polysaccharide degradation</keyword>
<dbReference type="STRING" id="743788.S8DSM3"/>
<dbReference type="GO" id="GO:0071555">
    <property type="term" value="P:cell wall organization"/>
    <property type="evidence" value="ECO:0007669"/>
    <property type="project" value="UniProtKB-KW"/>
</dbReference>
<evidence type="ECO:0000256" key="7">
    <source>
        <dbReference type="ARBA" id="ARBA00023157"/>
    </source>
</evidence>
<keyword evidence="10 17" id="KW-0326">Glycosidase</keyword>
<sequence length="431" mass="46094">MLTSLVSFALLALTASAYERVCRVTPLGGGQDDGPTINRVFAECASEATIVLDGYYSVNTLLLTEGLDHVDVLLSGTVQYTPDIAYWSPNSLYLTFQNATTFWFLSGNDIHLYGGGTIDGNGQIWYDTFNTTGASATAGASTLSFARPIPLTIGNATNVVVENITQWQSPNWASINTCVILSDPLANSFVYQSTNVTYRNIYINSFSYSSAPAKNTGKLPIFADGWDIYRSSQVTITDSTINNGDDCVSLKPNATDVVVSNLWCNGSHGISVGSLGQYAGETDIVANLFVKNVTMRYAENGARIKVFGGSPDANSTAGGGTGYVRNVTFEDFYVYDVDDRIVIDQCYFTDAATCAEYPSQLSISDIHYINVTGTSSGAEGTVVVDLECSQECSDITASGINITSPKGPATYVCKNIASENELDFNCTAPAS</sequence>